<comment type="caution">
    <text evidence="2">The sequence shown here is derived from an EMBL/GenBank/DDBJ whole genome shotgun (WGS) entry which is preliminary data.</text>
</comment>
<sequence length="315" mass="36116">MKLIQEKIKAFDTIVIHGHKHPDGDCYGAQLGLKNMLHTTFPQKKVYVVGETNDNLSFLGLIDQIDDSLYQNALVIVVDSSDKDSISDPRFNLGKFIIRIDHHILIQNYGDYQWVDASFASCSEMIFLLKERLNLQLTFKGALAIFIGIVTDTGNFRYHRVNSQTFLIASELMNYGIDIALVEKTIKKEKLSLLKYKGYICQHIVAVKNLVYVFVSQKIMKQFDLTFEETFAAIDILANLEYHPFYVLFLEKSNQEIQVRICSNGPQIYDIVKKYGGKGHLRACTLFLPSASNILPFINDLQQEIVLFLEKHQTY</sequence>
<feature type="domain" description="DDH" evidence="1">
    <location>
        <begin position="13"/>
        <end position="149"/>
    </location>
</feature>
<dbReference type="PANTHER" id="PTHR47618">
    <property type="entry name" value="BIFUNCTIONAL OLIGORIBONUCLEASE AND PAP PHOSPHATASE NRNA"/>
    <property type="match status" value="1"/>
</dbReference>
<dbReference type="Gene3D" id="3.10.310.30">
    <property type="match status" value="1"/>
</dbReference>
<dbReference type="Gene3D" id="3.90.1640.10">
    <property type="entry name" value="inorganic pyrophosphatase (n-terminal core)"/>
    <property type="match status" value="1"/>
</dbReference>
<dbReference type="PANTHER" id="PTHR47618:SF1">
    <property type="entry name" value="BIFUNCTIONAL OLIGORIBONUCLEASE AND PAP PHOSPHATASE NRNA"/>
    <property type="match status" value="1"/>
</dbReference>
<reference evidence="2" key="1">
    <citation type="submission" date="2021-04" db="EMBL/GenBank/DDBJ databases">
        <title>Draft genome sequence of StrPh-CL8, a phytoplasma strain causing strawberry phyllody in Chile.</title>
        <authorList>
            <person name="Cui W."/>
            <person name="Zamorano A."/>
            <person name="Fiore N."/>
        </authorList>
    </citation>
    <scope>NUCLEOTIDE SEQUENCE [LARGE SCALE GENOMIC DNA]</scope>
    <source>
        <strain evidence="2">StrPh-Cl</strain>
    </source>
</reference>
<evidence type="ECO:0000259" key="1">
    <source>
        <dbReference type="Pfam" id="PF01368"/>
    </source>
</evidence>
<gene>
    <name evidence="2" type="ORF">J8J04_00880</name>
</gene>
<evidence type="ECO:0000313" key="3">
    <source>
        <dbReference type="Proteomes" id="UP000811481"/>
    </source>
</evidence>
<dbReference type="SUPFAM" id="SSF64182">
    <property type="entry name" value="DHH phosphoesterases"/>
    <property type="match status" value="1"/>
</dbReference>
<dbReference type="Pfam" id="PF01368">
    <property type="entry name" value="DHH"/>
    <property type="match status" value="1"/>
</dbReference>
<dbReference type="InterPro" id="IPR038763">
    <property type="entry name" value="DHH_sf"/>
</dbReference>
<dbReference type="InterPro" id="IPR001667">
    <property type="entry name" value="DDH_dom"/>
</dbReference>
<keyword evidence="3" id="KW-1185">Reference proteome</keyword>
<name>A0ABS5K2Z7_9MOLU</name>
<organism evidence="2 3">
    <name type="scientific">'Fragaria x ananassa' phyllody phytoplasma</name>
    <dbReference type="NCBI Taxonomy" id="2358428"/>
    <lineage>
        <taxon>Bacteria</taxon>
        <taxon>Bacillati</taxon>
        <taxon>Mycoplasmatota</taxon>
        <taxon>Mollicutes</taxon>
        <taxon>Acholeplasmatales</taxon>
        <taxon>Acholeplasmataceae</taxon>
        <taxon>Candidatus Phytoplasma</taxon>
        <taxon>16SrXIII (Mexican periwinkle virescence group)</taxon>
    </lineage>
</organism>
<accession>A0ABS5K2Z7</accession>
<dbReference type="RefSeq" id="WP_212330992.1">
    <property type="nucleotide sequence ID" value="NZ_JAGVRH010000002.1"/>
</dbReference>
<proteinExistence type="predicted"/>
<evidence type="ECO:0000313" key="2">
    <source>
        <dbReference type="EMBL" id="MBS2126256.1"/>
    </source>
</evidence>
<dbReference type="Proteomes" id="UP000811481">
    <property type="component" value="Unassembled WGS sequence"/>
</dbReference>
<protein>
    <submittedName>
        <fullName evidence="2">Bifunctional oligoribonuclease/PAP phosphatase NrnA</fullName>
    </submittedName>
</protein>
<dbReference type="EMBL" id="JAGVRH010000002">
    <property type="protein sequence ID" value="MBS2126256.1"/>
    <property type="molecule type" value="Genomic_DNA"/>
</dbReference>
<dbReference type="InterPro" id="IPR051319">
    <property type="entry name" value="Oligoribo/pAp-PDE_c-di-AMP_PDE"/>
</dbReference>